<feature type="chain" id="PRO_5046949603" evidence="2">
    <location>
        <begin position="22"/>
        <end position="483"/>
    </location>
</feature>
<feature type="signal peptide" evidence="2">
    <location>
        <begin position="1"/>
        <end position="21"/>
    </location>
</feature>
<feature type="region of interest" description="Disordered" evidence="1">
    <location>
        <begin position="457"/>
        <end position="483"/>
    </location>
</feature>
<organism evidence="3 4">
    <name type="scientific">Cohnella boryungensis</name>
    <dbReference type="NCBI Taxonomy" id="768479"/>
    <lineage>
        <taxon>Bacteria</taxon>
        <taxon>Bacillati</taxon>
        <taxon>Bacillota</taxon>
        <taxon>Bacilli</taxon>
        <taxon>Bacillales</taxon>
        <taxon>Paenibacillaceae</taxon>
        <taxon>Cohnella</taxon>
    </lineage>
</organism>
<accession>A0ABV8SD78</accession>
<dbReference type="Proteomes" id="UP001595755">
    <property type="component" value="Unassembled WGS sequence"/>
</dbReference>
<evidence type="ECO:0000313" key="4">
    <source>
        <dbReference type="Proteomes" id="UP001595755"/>
    </source>
</evidence>
<evidence type="ECO:0000313" key="3">
    <source>
        <dbReference type="EMBL" id="MFC4304848.1"/>
    </source>
</evidence>
<dbReference type="SUPFAM" id="SSF53850">
    <property type="entry name" value="Periplasmic binding protein-like II"/>
    <property type="match status" value="1"/>
</dbReference>
<dbReference type="Gene3D" id="3.40.190.10">
    <property type="entry name" value="Periplasmic binding protein-like II"/>
    <property type="match status" value="1"/>
</dbReference>
<comment type="caution">
    <text evidence="3">The sequence shown here is derived from an EMBL/GenBank/DDBJ whole genome shotgun (WGS) entry which is preliminary data.</text>
</comment>
<evidence type="ECO:0000256" key="1">
    <source>
        <dbReference type="SAM" id="MobiDB-lite"/>
    </source>
</evidence>
<keyword evidence="2" id="KW-0732">Signal</keyword>
<reference evidence="4" key="1">
    <citation type="journal article" date="2019" name="Int. J. Syst. Evol. Microbiol.">
        <title>The Global Catalogue of Microorganisms (GCM) 10K type strain sequencing project: providing services to taxonomists for standard genome sequencing and annotation.</title>
        <authorList>
            <consortium name="The Broad Institute Genomics Platform"/>
            <consortium name="The Broad Institute Genome Sequencing Center for Infectious Disease"/>
            <person name="Wu L."/>
            <person name="Ma J."/>
        </authorList>
    </citation>
    <scope>NUCLEOTIDE SEQUENCE [LARGE SCALE GENOMIC DNA]</scope>
    <source>
        <strain evidence="4">CGMCC 4.1641</strain>
    </source>
</reference>
<evidence type="ECO:0000256" key="2">
    <source>
        <dbReference type="SAM" id="SignalP"/>
    </source>
</evidence>
<dbReference type="Pfam" id="PF01547">
    <property type="entry name" value="SBP_bac_1"/>
    <property type="match status" value="1"/>
</dbReference>
<feature type="compositionally biased region" description="Basic and acidic residues" evidence="1">
    <location>
        <begin position="457"/>
        <end position="473"/>
    </location>
</feature>
<name>A0ABV8SD78_9BACL</name>
<gene>
    <name evidence="3" type="ORF">ACFO1S_15570</name>
</gene>
<feature type="compositionally biased region" description="Low complexity" evidence="1">
    <location>
        <begin position="474"/>
        <end position="483"/>
    </location>
</feature>
<proteinExistence type="predicted"/>
<dbReference type="InterPro" id="IPR006059">
    <property type="entry name" value="SBP"/>
</dbReference>
<dbReference type="RefSeq" id="WP_204605661.1">
    <property type="nucleotide sequence ID" value="NZ_JBHSED010000035.1"/>
</dbReference>
<sequence length="483" mass="54234">MKKRWGVIVCLGLLMTLLSGCGGSGGGGDKENQLDPMGKDDEAKIKVMFWDSNYFFQEYGNMFATQFPNIEIEVVNMQSIYSSDSTETLDKKFDKFIEENQPDVLLVQGSEYERYSQNGKLFALDSVIKQDEFDITGIHPAILKLLREQGGGKLYGLSPDFSSSALFYNVDLFNKHGVELPRDSMSWDEIFELAKRFPTDGDKDKRIYGLSMDNYMTVDNLIQTIGDGQDLRFLNADATEFNINTDSWKKVFQSAIDAAKSGALYVPTPEDQNINNYTSVEDYYKQNLFVMGRSAMSFKYSYEVNTILQAKEQMKSVTPVNWGIVTAPVDPNNRNQSSYFSLGSIFAVNANSANQRAAWEFVKYINSDGFAKLKSKSSNGNLISRTEHNVDKDGRSMEPFYKLEPKSNTNNEYRKAPLNFFGSLTGIIKPEVDAVLQDKKTLEEALKTIQEKGQEELLKAKKEAEKAAEKESAPPEASATASP</sequence>
<dbReference type="InterPro" id="IPR050490">
    <property type="entry name" value="Bact_solute-bd_prot1"/>
</dbReference>
<dbReference type="PANTHER" id="PTHR43649:SF12">
    <property type="entry name" value="DIACETYLCHITOBIOSE BINDING PROTEIN DASA"/>
    <property type="match status" value="1"/>
</dbReference>
<protein>
    <submittedName>
        <fullName evidence="3">Extracellular solute-binding protein</fullName>
    </submittedName>
</protein>
<keyword evidence="4" id="KW-1185">Reference proteome</keyword>
<dbReference type="EMBL" id="JBHSED010000035">
    <property type="protein sequence ID" value="MFC4304848.1"/>
    <property type="molecule type" value="Genomic_DNA"/>
</dbReference>
<dbReference type="PANTHER" id="PTHR43649">
    <property type="entry name" value="ARABINOSE-BINDING PROTEIN-RELATED"/>
    <property type="match status" value="1"/>
</dbReference>
<dbReference type="PROSITE" id="PS51257">
    <property type="entry name" value="PROKAR_LIPOPROTEIN"/>
    <property type="match status" value="1"/>
</dbReference>